<comment type="subcellular location">
    <subcellularLocation>
        <location evidence="7">Golgi apparatus</location>
        <location evidence="7">Golgi stack membrane</location>
        <topology evidence="7">Single-pass type II membrane protein</topology>
    </subcellularLocation>
</comment>
<feature type="transmembrane region" description="Helical" evidence="7">
    <location>
        <begin position="48"/>
        <end position="66"/>
    </location>
</feature>
<dbReference type="GO" id="GO:0042546">
    <property type="term" value="P:cell wall biogenesis"/>
    <property type="evidence" value="ECO:0007669"/>
    <property type="project" value="InterPro"/>
</dbReference>
<evidence type="ECO:0000256" key="7">
    <source>
        <dbReference type="RuleBase" id="RU367004"/>
    </source>
</evidence>
<dbReference type="InterPro" id="IPR004938">
    <property type="entry name" value="XG_FTase"/>
</dbReference>
<evidence type="ECO:0000256" key="1">
    <source>
        <dbReference type="ARBA" id="ARBA00010481"/>
    </source>
</evidence>
<dbReference type="GO" id="GO:0008107">
    <property type="term" value="F:galactoside 2-alpha-L-fucosyltransferase activity"/>
    <property type="evidence" value="ECO:0007669"/>
    <property type="project" value="InterPro"/>
</dbReference>
<comment type="similarity">
    <text evidence="1 7">Belongs to the glycosyltransferase 37 family.</text>
</comment>
<evidence type="ECO:0000256" key="5">
    <source>
        <dbReference type="ARBA" id="ARBA00023180"/>
    </source>
</evidence>
<keyword evidence="6 7" id="KW-0961">Cell wall biogenesis/degradation</keyword>
<evidence type="ECO:0000256" key="8">
    <source>
        <dbReference type="SAM" id="MobiDB-lite"/>
    </source>
</evidence>
<accession>A0A7C9B0X7</accession>
<protein>
    <recommendedName>
        <fullName evidence="7">Fucosyltransferase</fullName>
        <ecNumber evidence="7">2.4.1.-</ecNumber>
    </recommendedName>
</protein>
<feature type="region of interest" description="Disordered" evidence="8">
    <location>
        <begin position="94"/>
        <end position="128"/>
    </location>
</feature>
<sequence>MVCMDLNDLRKRFSQAKTLDRDAIDGARPHEARSLVSFKLVAANVTRTFAALLVILPILVTLTFVYRGPHSNRPSPFAEARVLDPKPPFLITSESLGSLNGSTQPVEVQQPQEQQQQEQQEQSSVDHTEVPDDKLLAGLLPSGLDEASCLSRYQSSMYRKASPFKPSSYLLSKLRNYEELHRRCGPGTQPYNEALKVLKSRHKSAAPTECNYIVWISYSGLGNRILTVASAFLYALLTNRVLLVDPGTDMTDLFCEPFPSTSWFLPADFPLTKQFKSFDQKSPQCHGYMLKNSLLNVSMEGVPPYLYLHLDHDYNDHDKLFFCDEDQSVLGKVPWLIMRTDNYFVPSLYLMPSFAQELHNLFPERVTIFHHLGRYLFHPTNQVWGLITRYYNAYLSRADERIGVQIRTFEDGRGPFPHVQEQIQACLFKEKILPQVSKDDSSISSSKNPKSIAVLTTSLTSGYSETLRDMYWEHPTVTGEVVGFYQPSHEEFQQSHKKMHNRKAWAEMYLLSLSDNLVTSAWSTFGYVAQGLGGLKPWILYKPENKKAPQPPCGRAMSIEPCFHAPPFWDCKAKRGTDTGKIVPHVIHCEDISWGLKVIEGREEL</sequence>
<evidence type="ECO:0000256" key="2">
    <source>
        <dbReference type="ARBA" id="ARBA00022676"/>
    </source>
</evidence>
<feature type="compositionally biased region" description="Polar residues" evidence="8">
    <location>
        <begin position="94"/>
        <end position="103"/>
    </location>
</feature>
<proteinExistence type="inferred from homology"/>
<evidence type="ECO:0000256" key="6">
    <source>
        <dbReference type="ARBA" id="ARBA00023316"/>
    </source>
</evidence>
<dbReference type="GO" id="GO:0071555">
    <property type="term" value="P:cell wall organization"/>
    <property type="evidence" value="ECO:0007669"/>
    <property type="project" value="UniProtKB-UniRule"/>
</dbReference>
<name>A0A7C9B0X7_OPUST</name>
<dbReference type="Pfam" id="PF03254">
    <property type="entry name" value="XG_FTase"/>
    <property type="match status" value="1"/>
</dbReference>
<dbReference type="AlphaFoldDB" id="A0A7C9B0X7"/>
<dbReference type="GO" id="GO:0032580">
    <property type="term" value="C:Golgi cisterna membrane"/>
    <property type="evidence" value="ECO:0007669"/>
    <property type="project" value="UniProtKB-SubCell"/>
</dbReference>
<evidence type="ECO:0000313" key="9">
    <source>
        <dbReference type="EMBL" id="MBA4679730.1"/>
    </source>
</evidence>
<keyword evidence="2 7" id="KW-0328">Glycosyltransferase</keyword>
<keyword evidence="7" id="KW-0812">Transmembrane</keyword>
<keyword evidence="5" id="KW-0325">Glycoprotein</keyword>
<evidence type="ECO:0000256" key="3">
    <source>
        <dbReference type="ARBA" id="ARBA00022679"/>
    </source>
</evidence>
<dbReference type="GO" id="GO:0009969">
    <property type="term" value="P:xyloglucan biosynthetic process"/>
    <property type="evidence" value="ECO:0007669"/>
    <property type="project" value="TreeGrafter"/>
</dbReference>
<reference evidence="9" key="2">
    <citation type="submission" date="2020-07" db="EMBL/GenBank/DDBJ databases">
        <authorList>
            <person name="Vera ALvarez R."/>
            <person name="Arias-Moreno D.M."/>
            <person name="Jimenez-Jacinto V."/>
            <person name="Jimenez-Bremont J.F."/>
            <person name="Swaminathan K."/>
            <person name="Moose S.P."/>
            <person name="Guerrero-Gonzalez M.L."/>
            <person name="Marino-Ramirez L."/>
            <person name="Landsman D."/>
            <person name="Rodriguez-Kessler M."/>
            <person name="Delgado-Sanchez P."/>
        </authorList>
    </citation>
    <scope>NUCLEOTIDE SEQUENCE</scope>
    <source>
        <tissue evidence="9">Cladode</tissue>
    </source>
</reference>
<dbReference type="Gene3D" id="3.40.50.11340">
    <property type="match status" value="1"/>
</dbReference>
<dbReference type="PANTHER" id="PTHR31889">
    <property type="entry name" value="FUCOSYLTRANSFERASE 2-RELATED"/>
    <property type="match status" value="1"/>
</dbReference>
<keyword evidence="7" id="KW-0472">Membrane</keyword>
<keyword evidence="3 7" id="KW-0808">Transferase</keyword>
<organism evidence="9">
    <name type="scientific">Opuntia streptacantha</name>
    <name type="common">Prickly pear cactus</name>
    <name type="synonym">Opuntia cardona</name>
    <dbReference type="NCBI Taxonomy" id="393608"/>
    <lineage>
        <taxon>Eukaryota</taxon>
        <taxon>Viridiplantae</taxon>
        <taxon>Streptophyta</taxon>
        <taxon>Embryophyta</taxon>
        <taxon>Tracheophyta</taxon>
        <taxon>Spermatophyta</taxon>
        <taxon>Magnoliopsida</taxon>
        <taxon>eudicotyledons</taxon>
        <taxon>Gunneridae</taxon>
        <taxon>Pentapetalae</taxon>
        <taxon>Caryophyllales</taxon>
        <taxon>Cactineae</taxon>
        <taxon>Cactaceae</taxon>
        <taxon>Opuntioideae</taxon>
        <taxon>Opuntia</taxon>
    </lineage>
</organism>
<dbReference type="EC" id="2.4.1.-" evidence="7"/>
<evidence type="ECO:0000256" key="4">
    <source>
        <dbReference type="ARBA" id="ARBA00023034"/>
    </source>
</evidence>
<keyword evidence="7" id="KW-1133">Transmembrane helix</keyword>
<keyword evidence="4 7" id="KW-0333">Golgi apparatus</keyword>
<dbReference type="EMBL" id="GISG01284353">
    <property type="protein sequence ID" value="MBA4679730.1"/>
    <property type="molecule type" value="Transcribed_RNA"/>
</dbReference>
<dbReference type="PANTHER" id="PTHR31889:SF2">
    <property type="entry name" value="FUCOSYLTRANSFERASE 3"/>
    <property type="match status" value="1"/>
</dbReference>
<feature type="compositionally biased region" description="Low complexity" evidence="8">
    <location>
        <begin position="104"/>
        <end position="122"/>
    </location>
</feature>
<reference evidence="9" key="1">
    <citation type="journal article" date="2013" name="J. Plant Res.">
        <title>Effect of fungi and light on seed germination of three Opuntia species from semiarid lands of central Mexico.</title>
        <authorList>
            <person name="Delgado-Sanchez P."/>
            <person name="Jimenez-Bremont J.F."/>
            <person name="Guerrero-Gonzalez Mde L."/>
            <person name="Flores J."/>
        </authorList>
    </citation>
    <scope>NUCLEOTIDE SEQUENCE</scope>
    <source>
        <tissue evidence="9">Cladode</tissue>
    </source>
</reference>
<comment type="function">
    <text evidence="7">May be involved in cell wall biosynthesis.</text>
</comment>
<dbReference type="FunFam" id="3.40.50.11340:FF:000005">
    <property type="entry name" value="Galactoside 2-alpha-L-fucosyltransferase"/>
    <property type="match status" value="1"/>
</dbReference>